<feature type="chain" id="PRO_5010889773" description="FZ domain-containing protein" evidence="3">
    <location>
        <begin position="19"/>
        <end position="377"/>
    </location>
</feature>
<sequence>MFKFSSLLLLVIAGACRASFFIPGSTNQPMSCNEPVKGSGQGINITESCSPLFYSHCFRYRYGNTFTYLPNCVKSQSEYDANEAFRPYVENILSFNRPDASNATKECLDELIPLICNAFYPLYYGSSYLAPCTGHCQSVFSKCMEAGVPVNLSSWNCTSMFDTNCPAVKDRDIKCMEPCKVAEPEPPSCFKKCNVSATSMKVCTKKERKCSASHRQVKPSVSGNQFGRFEFGAKVEVLEQVHLCEPRNSIAYKVKVLHDYFLDCKNCHNTSQEVTSGSIIYVLTTDTVDTCKERCIENMMTIGETYFIMGQLVSDYLAQCGTKVWILDRTKRNRSVIYLWDKVLKDKKNRRNSLYDLALDKFVCKWPCTRSSISCNN</sequence>
<evidence type="ECO:0000256" key="3">
    <source>
        <dbReference type="SAM" id="SignalP"/>
    </source>
</evidence>
<dbReference type="EnsemblMetazoa" id="Aqu2.1.37636_001">
    <property type="protein sequence ID" value="Aqu2.1.37636_001"/>
    <property type="gene ID" value="Aqu2.1.37636"/>
</dbReference>
<keyword evidence="1" id="KW-1015">Disulfide bond</keyword>
<protein>
    <recommendedName>
        <fullName evidence="4">FZ domain-containing protein</fullName>
    </recommendedName>
</protein>
<keyword evidence="3" id="KW-0732">Signal</keyword>
<evidence type="ECO:0000256" key="1">
    <source>
        <dbReference type="ARBA" id="ARBA00023157"/>
    </source>
</evidence>
<dbReference type="PROSITE" id="PS51257">
    <property type="entry name" value="PROKAR_LIPOPROTEIN"/>
    <property type="match status" value="1"/>
</dbReference>
<dbReference type="InParanoid" id="A0A1X7VC87"/>
<feature type="domain" description="FZ" evidence="4">
    <location>
        <begin position="49"/>
        <end position="178"/>
    </location>
</feature>
<evidence type="ECO:0000313" key="5">
    <source>
        <dbReference type="EnsemblMetazoa" id="Aqu2.1.37636_001"/>
    </source>
</evidence>
<dbReference type="AlphaFoldDB" id="A0A1X7VC87"/>
<reference evidence="5" key="1">
    <citation type="submission" date="2017-05" db="UniProtKB">
        <authorList>
            <consortium name="EnsemblMetazoa"/>
        </authorList>
    </citation>
    <scope>IDENTIFICATION</scope>
</reference>
<proteinExistence type="predicted"/>
<evidence type="ECO:0000259" key="4">
    <source>
        <dbReference type="PROSITE" id="PS50038"/>
    </source>
</evidence>
<feature type="signal peptide" evidence="3">
    <location>
        <begin position="1"/>
        <end position="18"/>
    </location>
</feature>
<dbReference type="PROSITE" id="PS50038">
    <property type="entry name" value="FZ"/>
    <property type="match status" value="1"/>
</dbReference>
<dbReference type="Gene3D" id="1.10.2000.10">
    <property type="entry name" value="Frizzled cysteine-rich domain"/>
    <property type="match status" value="1"/>
</dbReference>
<dbReference type="SUPFAM" id="SSF63501">
    <property type="entry name" value="Frizzled cysteine-rich domain"/>
    <property type="match status" value="1"/>
</dbReference>
<organism evidence="5">
    <name type="scientific">Amphimedon queenslandica</name>
    <name type="common">Sponge</name>
    <dbReference type="NCBI Taxonomy" id="400682"/>
    <lineage>
        <taxon>Eukaryota</taxon>
        <taxon>Metazoa</taxon>
        <taxon>Porifera</taxon>
        <taxon>Demospongiae</taxon>
        <taxon>Heteroscleromorpha</taxon>
        <taxon>Haplosclerida</taxon>
        <taxon>Niphatidae</taxon>
        <taxon>Amphimedon</taxon>
    </lineage>
</organism>
<name>A0A1X7VC87_AMPQE</name>
<dbReference type="InterPro" id="IPR020067">
    <property type="entry name" value="Frizzled_dom"/>
</dbReference>
<accession>A0A1X7VC87</accession>
<comment type="caution">
    <text evidence="2">Lacks conserved residue(s) required for the propagation of feature annotation.</text>
</comment>
<dbReference type="InterPro" id="IPR036790">
    <property type="entry name" value="Frizzled_dom_sf"/>
</dbReference>
<evidence type="ECO:0000256" key="2">
    <source>
        <dbReference type="PROSITE-ProRule" id="PRU00090"/>
    </source>
</evidence>